<keyword evidence="3 5" id="KW-0347">Helicase</keyword>
<dbReference type="AlphaFoldDB" id="A0A2V1N1M4"/>
<keyword evidence="1 3" id="KW-0547">Nucleotide-binding</keyword>
<accession>A0A2V1N1M4</accession>
<dbReference type="SMART" id="SM00382">
    <property type="entry name" value="AAA"/>
    <property type="match status" value="1"/>
</dbReference>
<protein>
    <recommendedName>
        <fullName evidence="3">ATP-dependent RecD2 DNA helicase</fullName>
        <ecNumber evidence="3">5.6.2.3</ecNumber>
    </recommendedName>
    <alternativeName>
        <fullName evidence="3">DNA 5'-3' helicase subunit RecD2</fullName>
    </alternativeName>
</protein>
<dbReference type="InterPro" id="IPR050534">
    <property type="entry name" value="Coronavir_polyprotein_1ab"/>
</dbReference>
<comment type="similarity">
    <text evidence="3">Belongs to the RecD family. RecD2 subfamily.</text>
</comment>
<sequence length="834" mass="91829">MDLFAEDSVNQEPTADTVTGKISAIFFSSPDSFYKVLLVKVSETSLDWHEDELVVTGNFADVKEEVTYTFTGKKVDHPKYGTQFQAQNYQAAVPTSRSGLISYLSGDEFPGVGKKTAERIVDLLGLDAIDEILSNPQVLAPLNLKAPTQKMIVETLQANNGMEQIIIGLNGYGFGSQLAAAIYDKYQGKTLDVIHENPYQLAEDIDHISFKRADQIAKDLGFQDTAPERIRAGLLQTLTDLSMANGDIYTSAKPLMNQTLGLLESARPTQIAPDAVATQLIELAKEQKVVGDQDRIYLKKLYDAEWGIAEHLNRLLKDIPEQTQRYSPDAIDKQIRIVEKQLGITYDDSQKQALSAAISSQVFLLTGGPGTGKTTIIRGLVALFAKLHGVSLDVNEYKDQPFPVLLAAPTGRAAKRMSETTNLPASTIHRLLGLTGREKNEAEATTNDLEGGLLIIDEMSMVDVFLFRSLLKAIPSGMQVILVGDKDQLPSVGPGQVFSDLLASKSVPAIELSTIYRQGDGSSIIPLAHAIKEGQLPADFSMNQRDRSFISCNLNQIEPVIRQIIERAKAKGFTAQQIQVLAPIYRGAAGINRLNAVIQEIMNPLTSPRQKDVLFHDQHFRIGDKVLHLVNSPENNVFNGDIGQVVGIELAKDKGNKDKTDKLTIAFEQTEVTYSRNDWNRLTLAYCMSIHKSQGSEFTMVILPMVMQYSRMLQRNLLYTAITRASQMLIMLGDQQAFQASVDNVSINRKTTLRQRLAQVIQGQAPTETNGALAANEQEITQDEPIQATEPDPEITAEGPKILTADLILSQRIDPMIGMSNIKPSDFMTPAGRD</sequence>
<comment type="catalytic activity">
    <reaction evidence="3">
        <text>ATP + H2O = ADP + phosphate + H(+)</text>
        <dbReference type="Rhea" id="RHEA:13065"/>
        <dbReference type="ChEBI" id="CHEBI:15377"/>
        <dbReference type="ChEBI" id="CHEBI:15378"/>
        <dbReference type="ChEBI" id="CHEBI:30616"/>
        <dbReference type="ChEBI" id="CHEBI:43474"/>
        <dbReference type="ChEBI" id="CHEBI:456216"/>
        <dbReference type="EC" id="5.6.2.3"/>
    </reaction>
</comment>
<dbReference type="SUPFAM" id="SSF52540">
    <property type="entry name" value="P-loop containing nucleoside triphosphate hydrolases"/>
    <property type="match status" value="1"/>
</dbReference>
<dbReference type="HAMAP" id="MF_01488">
    <property type="entry name" value="RecD2"/>
    <property type="match status" value="1"/>
</dbReference>
<dbReference type="Gene3D" id="2.30.30.940">
    <property type="match status" value="1"/>
</dbReference>
<dbReference type="Pfam" id="PF13538">
    <property type="entry name" value="UvrD_C_2"/>
    <property type="match status" value="1"/>
</dbReference>
<keyword evidence="3" id="KW-0238">DNA-binding</keyword>
<reference evidence="5 6" key="1">
    <citation type="journal article" date="2018" name="Int. J. Syst. Evol. Microbiol.">
        <title>Lactobacillus bambusae sp. nov., isolated from a traditional fermented Ma-bamboo shoots of Taiwan.</title>
        <authorList>
            <person name="Wang L.-T."/>
        </authorList>
    </citation>
    <scope>NUCLEOTIDE SEQUENCE [LARGE SCALE GENOMIC DNA]</scope>
    <source>
        <strain evidence="5 6">BS-W1</strain>
    </source>
</reference>
<evidence type="ECO:0000256" key="3">
    <source>
        <dbReference type="HAMAP-Rule" id="MF_01488"/>
    </source>
</evidence>
<dbReference type="EC" id="5.6.2.3" evidence="3"/>
<name>A0A2V1N1M4_9LACO</name>
<dbReference type="InterPro" id="IPR003593">
    <property type="entry name" value="AAA+_ATPase"/>
</dbReference>
<dbReference type="GO" id="GO:0006310">
    <property type="term" value="P:DNA recombination"/>
    <property type="evidence" value="ECO:0007669"/>
    <property type="project" value="InterPro"/>
</dbReference>
<dbReference type="Gene3D" id="1.10.10.2220">
    <property type="match status" value="1"/>
</dbReference>
<dbReference type="RefSeq" id="WP_109249817.1">
    <property type="nucleotide sequence ID" value="NZ_QCXQ01000001.1"/>
</dbReference>
<dbReference type="CDD" id="cd18809">
    <property type="entry name" value="SF1_C_RecD"/>
    <property type="match status" value="1"/>
</dbReference>
<evidence type="ECO:0000259" key="4">
    <source>
        <dbReference type="SMART" id="SM00382"/>
    </source>
</evidence>
<dbReference type="OrthoDB" id="9803432at2"/>
<dbReference type="GO" id="GO:0005524">
    <property type="term" value="F:ATP binding"/>
    <property type="evidence" value="ECO:0007669"/>
    <property type="project" value="UniProtKB-UniRule"/>
</dbReference>
<feature type="domain" description="AAA+ ATPase" evidence="4">
    <location>
        <begin position="359"/>
        <end position="520"/>
    </location>
</feature>
<keyword evidence="3" id="KW-0413">Isomerase</keyword>
<evidence type="ECO:0000313" key="5">
    <source>
        <dbReference type="EMBL" id="PWG01104.1"/>
    </source>
</evidence>
<keyword evidence="2 3" id="KW-0067">ATP-binding</keyword>
<dbReference type="InterPro" id="IPR029493">
    <property type="entry name" value="RecD2-like_HHH"/>
</dbReference>
<dbReference type="PANTHER" id="PTHR43788:SF6">
    <property type="entry name" value="DNA HELICASE B"/>
    <property type="match status" value="1"/>
</dbReference>
<evidence type="ECO:0000256" key="1">
    <source>
        <dbReference type="ARBA" id="ARBA00022741"/>
    </source>
</evidence>
<dbReference type="InterPro" id="IPR027417">
    <property type="entry name" value="P-loop_NTPase"/>
</dbReference>
<keyword evidence="3" id="KW-0378">Hydrolase</keyword>
<dbReference type="GO" id="GO:0003677">
    <property type="term" value="F:DNA binding"/>
    <property type="evidence" value="ECO:0007669"/>
    <property type="project" value="UniProtKB-UniRule"/>
</dbReference>
<dbReference type="InterPro" id="IPR027785">
    <property type="entry name" value="UvrD-like_helicase_C"/>
</dbReference>
<keyword evidence="6" id="KW-1185">Reference proteome</keyword>
<evidence type="ECO:0000256" key="2">
    <source>
        <dbReference type="ARBA" id="ARBA00022840"/>
    </source>
</evidence>
<dbReference type="GO" id="GO:0017116">
    <property type="term" value="F:single-stranded DNA helicase activity"/>
    <property type="evidence" value="ECO:0007669"/>
    <property type="project" value="TreeGrafter"/>
</dbReference>
<dbReference type="InterPro" id="IPR055446">
    <property type="entry name" value="RecD2_N_OB"/>
</dbReference>
<dbReference type="PANTHER" id="PTHR43788">
    <property type="entry name" value="DNA2/NAM7 HELICASE FAMILY MEMBER"/>
    <property type="match status" value="1"/>
</dbReference>
<evidence type="ECO:0000313" key="6">
    <source>
        <dbReference type="Proteomes" id="UP000245080"/>
    </source>
</evidence>
<dbReference type="EMBL" id="QCXQ01000001">
    <property type="protein sequence ID" value="PWG01104.1"/>
    <property type="molecule type" value="Genomic_DNA"/>
</dbReference>
<dbReference type="Pfam" id="PF23139">
    <property type="entry name" value="OB_YrrC"/>
    <property type="match status" value="1"/>
</dbReference>
<dbReference type="GO" id="GO:0043139">
    <property type="term" value="F:5'-3' DNA helicase activity"/>
    <property type="evidence" value="ECO:0007669"/>
    <property type="project" value="UniProtKB-UniRule"/>
</dbReference>
<dbReference type="CDD" id="cd17933">
    <property type="entry name" value="DEXSc_RecD-like"/>
    <property type="match status" value="1"/>
</dbReference>
<dbReference type="GO" id="GO:0009338">
    <property type="term" value="C:exodeoxyribonuclease V complex"/>
    <property type="evidence" value="ECO:0007669"/>
    <property type="project" value="TreeGrafter"/>
</dbReference>
<dbReference type="InterPro" id="IPR006345">
    <property type="entry name" value="RecD2"/>
</dbReference>
<dbReference type="Gene3D" id="3.40.50.300">
    <property type="entry name" value="P-loop containing nucleotide triphosphate hydrolases"/>
    <property type="match status" value="2"/>
</dbReference>
<comment type="caution">
    <text evidence="5">The sequence shown here is derived from an EMBL/GenBank/DDBJ whole genome shotgun (WGS) entry which is preliminary data.</text>
</comment>
<dbReference type="Pfam" id="PF13245">
    <property type="entry name" value="AAA_19"/>
    <property type="match status" value="1"/>
</dbReference>
<gene>
    <name evidence="3" type="primary">recD2</name>
    <name evidence="5" type="ORF">DCM90_00310</name>
</gene>
<dbReference type="Proteomes" id="UP000245080">
    <property type="component" value="Unassembled WGS sequence"/>
</dbReference>
<proteinExistence type="inferred from homology"/>
<dbReference type="GO" id="GO:0016887">
    <property type="term" value="F:ATP hydrolysis activity"/>
    <property type="evidence" value="ECO:0007669"/>
    <property type="project" value="RHEA"/>
</dbReference>
<dbReference type="Pfam" id="PF14490">
    <property type="entry name" value="HHH_RecD2"/>
    <property type="match status" value="1"/>
</dbReference>
<dbReference type="Pfam" id="PF18335">
    <property type="entry name" value="SH3_13"/>
    <property type="match status" value="1"/>
</dbReference>
<organism evidence="5 6">
    <name type="scientific">Levilactobacillus bambusae</name>
    <dbReference type="NCBI Taxonomy" id="2024736"/>
    <lineage>
        <taxon>Bacteria</taxon>
        <taxon>Bacillati</taxon>
        <taxon>Bacillota</taxon>
        <taxon>Bacilli</taxon>
        <taxon>Lactobacillales</taxon>
        <taxon>Lactobacillaceae</taxon>
        <taxon>Levilactobacillus</taxon>
    </lineage>
</organism>
<dbReference type="NCBIfam" id="TIGR01448">
    <property type="entry name" value="recD_rel"/>
    <property type="match status" value="1"/>
</dbReference>
<dbReference type="InterPro" id="IPR041451">
    <property type="entry name" value="RecD2_SH13"/>
</dbReference>
<comment type="function">
    <text evidence="3">DNA-dependent ATPase and ATP-dependent 5'-3' DNA helicase. Has no activity on blunt DNA or DNA with 3'-overhangs, requires at least 10 bases of 5'-ssDNA for helicase activity.</text>
</comment>
<feature type="binding site" evidence="3">
    <location>
        <begin position="370"/>
        <end position="374"/>
    </location>
    <ligand>
        <name>ATP</name>
        <dbReference type="ChEBI" id="CHEBI:30616"/>
    </ligand>
</feature>